<keyword evidence="2" id="KW-1185">Reference proteome</keyword>
<dbReference type="Proteomes" id="UP000317178">
    <property type="component" value="Chromosome"/>
</dbReference>
<dbReference type="KEGG" id="plon:Pla110_18730"/>
<sequence length="76" mass="8464">MTASPCGRRRWKGHVFSLEIAEVDQLQELAAGLPFDHASDLILIVGLIGLTCLQAVQKQLLPLTQRDLQHRFGGRE</sequence>
<proteinExistence type="predicted"/>
<gene>
    <name evidence="1" type="ORF">Pla110_18730</name>
</gene>
<dbReference type="AlphaFoldDB" id="A0A518CLP7"/>
<dbReference type="EMBL" id="CP036281">
    <property type="protein sequence ID" value="QDU80150.1"/>
    <property type="molecule type" value="Genomic_DNA"/>
</dbReference>
<dbReference type="RefSeq" id="WP_144995312.1">
    <property type="nucleotide sequence ID" value="NZ_CP036281.1"/>
</dbReference>
<evidence type="ECO:0000313" key="1">
    <source>
        <dbReference type="EMBL" id="QDU80150.1"/>
    </source>
</evidence>
<reference evidence="1 2" key="1">
    <citation type="submission" date="2019-02" db="EMBL/GenBank/DDBJ databases">
        <title>Deep-cultivation of Planctomycetes and their phenomic and genomic characterization uncovers novel biology.</title>
        <authorList>
            <person name="Wiegand S."/>
            <person name="Jogler M."/>
            <person name="Boedeker C."/>
            <person name="Pinto D."/>
            <person name="Vollmers J."/>
            <person name="Rivas-Marin E."/>
            <person name="Kohn T."/>
            <person name="Peeters S.H."/>
            <person name="Heuer A."/>
            <person name="Rast P."/>
            <person name="Oberbeckmann S."/>
            <person name="Bunk B."/>
            <person name="Jeske O."/>
            <person name="Meyerdierks A."/>
            <person name="Storesund J.E."/>
            <person name="Kallscheuer N."/>
            <person name="Luecker S."/>
            <person name="Lage O.M."/>
            <person name="Pohl T."/>
            <person name="Merkel B.J."/>
            <person name="Hornburger P."/>
            <person name="Mueller R.-W."/>
            <person name="Bruemmer F."/>
            <person name="Labrenz M."/>
            <person name="Spormann A.M."/>
            <person name="Op den Camp H."/>
            <person name="Overmann J."/>
            <person name="Amann R."/>
            <person name="Jetten M.S.M."/>
            <person name="Mascher T."/>
            <person name="Medema M.H."/>
            <person name="Devos D.P."/>
            <person name="Kaster A.-K."/>
            <person name="Ovreas L."/>
            <person name="Rohde M."/>
            <person name="Galperin M.Y."/>
            <person name="Jogler C."/>
        </authorList>
    </citation>
    <scope>NUCLEOTIDE SEQUENCE [LARGE SCALE GENOMIC DNA]</scope>
    <source>
        <strain evidence="1 2">Pla110</strain>
    </source>
</reference>
<evidence type="ECO:0000313" key="2">
    <source>
        <dbReference type="Proteomes" id="UP000317178"/>
    </source>
</evidence>
<protein>
    <submittedName>
        <fullName evidence="1">Uncharacterized protein</fullName>
    </submittedName>
</protein>
<organism evidence="1 2">
    <name type="scientific">Polystyrenella longa</name>
    <dbReference type="NCBI Taxonomy" id="2528007"/>
    <lineage>
        <taxon>Bacteria</taxon>
        <taxon>Pseudomonadati</taxon>
        <taxon>Planctomycetota</taxon>
        <taxon>Planctomycetia</taxon>
        <taxon>Planctomycetales</taxon>
        <taxon>Planctomycetaceae</taxon>
        <taxon>Polystyrenella</taxon>
    </lineage>
</organism>
<accession>A0A518CLP7</accession>
<name>A0A518CLP7_9PLAN</name>